<evidence type="ECO:0000313" key="2">
    <source>
        <dbReference type="EMBL" id="MBB5091429.1"/>
    </source>
</evidence>
<name>A0A7W8AJC1_9HYPH</name>
<gene>
    <name evidence="2" type="ORF">HNQ68_001970</name>
</gene>
<dbReference type="EMBL" id="JACHIL010000003">
    <property type="protein sequence ID" value="MBB5091429.1"/>
    <property type="molecule type" value="Genomic_DNA"/>
</dbReference>
<accession>A0A7W8AJC1</accession>
<protein>
    <submittedName>
        <fullName evidence="2">Uncharacterized protein</fullName>
    </submittedName>
</protein>
<dbReference type="AlphaFoldDB" id="A0A7W8AJC1"/>
<sequence length="85" mass="9294">MKKTYLITERAGRYVAGQRKPDSGRIELSDNQAAYELALGTLVLAPDDTAVGAGQEEKIKRRKAGETSEKPAWNKMQPSASTLTE</sequence>
<proteinExistence type="predicted"/>
<feature type="compositionally biased region" description="Basic and acidic residues" evidence="1">
    <location>
        <begin position="55"/>
        <end position="69"/>
    </location>
</feature>
<dbReference type="Proteomes" id="UP000531231">
    <property type="component" value="Unassembled WGS sequence"/>
</dbReference>
<reference evidence="2 3" key="1">
    <citation type="submission" date="2020-08" db="EMBL/GenBank/DDBJ databases">
        <title>Genomic Encyclopedia of Type Strains, Phase IV (KMG-IV): sequencing the most valuable type-strain genomes for metagenomic binning, comparative biology and taxonomic classification.</title>
        <authorList>
            <person name="Goeker M."/>
        </authorList>
    </citation>
    <scope>NUCLEOTIDE SEQUENCE [LARGE SCALE GENOMIC DNA]</scope>
    <source>
        <strain evidence="2 3">DSM 25620</strain>
    </source>
</reference>
<organism evidence="2 3">
    <name type="scientific">Pseudochrobactrum saccharolyticum</name>
    <dbReference type="NCBI Taxonomy" id="354352"/>
    <lineage>
        <taxon>Bacteria</taxon>
        <taxon>Pseudomonadati</taxon>
        <taxon>Pseudomonadota</taxon>
        <taxon>Alphaproteobacteria</taxon>
        <taxon>Hyphomicrobiales</taxon>
        <taxon>Brucellaceae</taxon>
        <taxon>Pseudochrobactrum</taxon>
    </lineage>
</organism>
<feature type="compositionally biased region" description="Polar residues" evidence="1">
    <location>
        <begin position="76"/>
        <end position="85"/>
    </location>
</feature>
<evidence type="ECO:0000256" key="1">
    <source>
        <dbReference type="SAM" id="MobiDB-lite"/>
    </source>
</evidence>
<dbReference type="RefSeq" id="WP_151159504.1">
    <property type="nucleotide sequence ID" value="NZ_JACHIL010000003.1"/>
</dbReference>
<comment type="caution">
    <text evidence="2">The sequence shown here is derived from an EMBL/GenBank/DDBJ whole genome shotgun (WGS) entry which is preliminary data.</text>
</comment>
<evidence type="ECO:0000313" key="3">
    <source>
        <dbReference type="Proteomes" id="UP000531231"/>
    </source>
</evidence>
<keyword evidence="3" id="KW-1185">Reference proteome</keyword>
<feature type="region of interest" description="Disordered" evidence="1">
    <location>
        <begin position="54"/>
        <end position="85"/>
    </location>
</feature>